<proteinExistence type="predicted"/>
<accession>M0MTQ3</accession>
<feature type="non-terminal residue" evidence="1">
    <location>
        <position position="66"/>
    </location>
</feature>
<dbReference type="EMBL" id="AOMC01000040">
    <property type="protein sequence ID" value="EMA49102.1"/>
    <property type="molecule type" value="Genomic_DNA"/>
</dbReference>
<evidence type="ECO:0000313" key="1">
    <source>
        <dbReference type="EMBL" id="EMA49102.1"/>
    </source>
</evidence>
<name>M0MTQ3_HALMO</name>
<comment type="caution">
    <text evidence="1">The sequence shown here is derived from an EMBL/GenBank/DDBJ whole genome shotgun (WGS) entry which is preliminary data.</text>
</comment>
<reference evidence="1 2" key="1">
    <citation type="journal article" date="2014" name="PLoS Genet.">
        <title>Phylogenetically driven sequencing of extremely halophilic archaea reveals strategies for static and dynamic osmo-response.</title>
        <authorList>
            <person name="Becker E.A."/>
            <person name="Seitzer P.M."/>
            <person name="Tritt A."/>
            <person name="Larsen D."/>
            <person name="Krusor M."/>
            <person name="Yao A.I."/>
            <person name="Wu D."/>
            <person name="Madern D."/>
            <person name="Eisen J.A."/>
            <person name="Darling A.E."/>
            <person name="Facciotti M.T."/>
        </authorList>
    </citation>
    <scope>NUCLEOTIDE SEQUENCE [LARGE SCALE GENOMIC DNA]</scope>
    <source>
        <strain evidence="1 2">DSM 1307</strain>
    </source>
</reference>
<gene>
    <name evidence="1" type="ORF">C448_02144</name>
</gene>
<organism evidence="1 2">
    <name type="scientific">Halococcus morrhuae DSM 1307</name>
    <dbReference type="NCBI Taxonomy" id="931277"/>
    <lineage>
        <taxon>Archaea</taxon>
        <taxon>Methanobacteriati</taxon>
        <taxon>Methanobacteriota</taxon>
        <taxon>Stenosarchaea group</taxon>
        <taxon>Halobacteria</taxon>
        <taxon>Halobacteriales</taxon>
        <taxon>Halococcaceae</taxon>
        <taxon>Halococcus</taxon>
    </lineage>
</organism>
<protein>
    <submittedName>
        <fullName evidence="1">Transposase ISH5</fullName>
    </submittedName>
</protein>
<dbReference type="AlphaFoldDB" id="M0MTQ3"/>
<dbReference type="Proteomes" id="UP000011568">
    <property type="component" value="Unassembled WGS sequence"/>
</dbReference>
<keyword evidence="2" id="KW-1185">Reference proteome</keyword>
<evidence type="ECO:0000313" key="2">
    <source>
        <dbReference type="Proteomes" id="UP000011568"/>
    </source>
</evidence>
<sequence length="66" mass="7597">MIEERLVETFPNSRLRELARATGLIQREGGKLKADALFWSLAIGFLSDNYRTLEEFRQAYIETFGG</sequence>